<evidence type="ECO:0000313" key="2">
    <source>
        <dbReference type="EMBL" id="GCC47354.1"/>
    </source>
</evidence>
<feature type="non-terminal residue" evidence="2">
    <location>
        <position position="151"/>
    </location>
</feature>
<dbReference type="Proteomes" id="UP000287033">
    <property type="component" value="Unassembled WGS sequence"/>
</dbReference>
<proteinExistence type="predicted"/>
<accession>A0A401TXH8</accession>
<organism evidence="2 3">
    <name type="scientific">Chiloscyllium punctatum</name>
    <name type="common">Brownbanded bambooshark</name>
    <name type="synonym">Hemiscyllium punctatum</name>
    <dbReference type="NCBI Taxonomy" id="137246"/>
    <lineage>
        <taxon>Eukaryota</taxon>
        <taxon>Metazoa</taxon>
        <taxon>Chordata</taxon>
        <taxon>Craniata</taxon>
        <taxon>Vertebrata</taxon>
        <taxon>Chondrichthyes</taxon>
        <taxon>Elasmobranchii</taxon>
        <taxon>Galeomorphii</taxon>
        <taxon>Galeoidea</taxon>
        <taxon>Orectolobiformes</taxon>
        <taxon>Hemiscylliidae</taxon>
        <taxon>Chiloscyllium</taxon>
    </lineage>
</organism>
<feature type="region of interest" description="Disordered" evidence="1">
    <location>
        <begin position="131"/>
        <end position="151"/>
    </location>
</feature>
<keyword evidence="3" id="KW-1185">Reference proteome</keyword>
<sequence length="151" mass="17358">MDCFVAALRRRHSPPAPCNLPHLRIRPAQRFAALRRQHQLPDRLPGLVQQHRMRLTARIEMRLAPLPQTHHDREQVVAPLRQRVFLIGAAVGRCDLLEHAQFDQRAQPRRQHALGDAEILLEVAEPAQAVERVAHDQQRPPVADRVQCARH</sequence>
<evidence type="ECO:0000313" key="3">
    <source>
        <dbReference type="Proteomes" id="UP000287033"/>
    </source>
</evidence>
<reference evidence="2 3" key="1">
    <citation type="journal article" date="2018" name="Nat. Ecol. Evol.">
        <title>Shark genomes provide insights into elasmobranch evolution and the origin of vertebrates.</title>
        <authorList>
            <person name="Hara Y"/>
            <person name="Yamaguchi K"/>
            <person name="Onimaru K"/>
            <person name="Kadota M"/>
            <person name="Koyanagi M"/>
            <person name="Keeley SD"/>
            <person name="Tatsumi K"/>
            <person name="Tanaka K"/>
            <person name="Motone F"/>
            <person name="Kageyama Y"/>
            <person name="Nozu R"/>
            <person name="Adachi N"/>
            <person name="Nishimura O"/>
            <person name="Nakagawa R"/>
            <person name="Tanegashima C"/>
            <person name="Kiyatake I"/>
            <person name="Matsumoto R"/>
            <person name="Murakumo K"/>
            <person name="Nishida K"/>
            <person name="Terakita A"/>
            <person name="Kuratani S"/>
            <person name="Sato K"/>
            <person name="Hyodo S Kuraku.S."/>
        </authorList>
    </citation>
    <scope>NUCLEOTIDE SEQUENCE [LARGE SCALE GENOMIC DNA]</scope>
</reference>
<gene>
    <name evidence="2" type="ORF">chiPu_0031767</name>
</gene>
<dbReference type="AlphaFoldDB" id="A0A401TXH8"/>
<dbReference type="EMBL" id="BEZZ01217890">
    <property type="protein sequence ID" value="GCC47354.1"/>
    <property type="molecule type" value="Genomic_DNA"/>
</dbReference>
<protein>
    <submittedName>
        <fullName evidence="2">Uncharacterized protein</fullName>
    </submittedName>
</protein>
<comment type="caution">
    <text evidence="2">The sequence shown here is derived from an EMBL/GenBank/DDBJ whole genome shotgun (WGS) entry which is preliminary data.</text>
</comment>
<evidence type="ECO:0000256" key="1">
    <source>
        <dbReference type="SAM" id="MobiDB-lite"/>
    </source>
</evidence>
<name>A0A401TXH8_CHIPU</name>